<evidence type="ECO:0008006" key="3">
    <source>
        <dbReference type="Google" id="ProtNLM"/>
    </source>
</evidence>
<accession>A0A2J0LNW8</accession>
<dbReference type="Proteomes" id="UP000231267">
    <property type="component" value="Unassembled WGS sequence"/>
</dbReference>
<proteinExistence type="predicted"/>
<protein>
    <recommendedName>
        <fullName evidence="3">DUF3368 domain-containing protein</fullName>
    </recommendedName>
</protein>
<dbReference type="AlphaFoldDB" id="A0A2J0LNW8"/>
<sequence length="165" mass="18324">MTSASTIFNGKLVTVDAMIIIKFHALLALDKFIDWAKREIVVEKRIKSEAKYSKAGQIDLASYIENNLIIEEEIEGKEQENLFYHYLTNKSLGVIIYEGEAACLALAISKGYGLACDEKVVRDEFKRKCPGQICTNSWGIVSKARKIGLIGTKAAEGLLEGLHQV</sequence>
<dbReference type="EMBL" id="PFGP01000075">
    <property type="protein sequence ID" value="PIW66446.1"/>
    <property type="molecule type" value="Genomic_DNA"/>
</dbReference>
<evidence type="ECO:0000313" key="2">
    <source>
        <dbReference type="Proteomes" id="UP000231267"/>
    </source>
</evidence>
<comment type="caution">
    <text evidence="1">The sequence shown here is derived from an EMBL/GenBank/DDBJ whole genome shotgun (WGS) entry which is preliminary data.</text>
</comment>
<gene>
    <name evidence="1" type="ORF">COW11_03255</name>
</gene>
<organism evidence="1 2">
    <name type="scientific">Candidatus Taenaricola geysiri</name>
    <dbReference type="NCBI Taxonomy" id="1974752"/>
    <lineage>
        <taxon>Bacteria</taxon>
        <taxon>Pseudomonadati</taxon>
        <taxon>Candidatus Omnitrophota</taxon>
        <taxon>Candidatus Taenaricola</taxon>
    </lineage>
</organism>
<reference evidence="1 2" key="1">
    <citation type="submission" date="2017-09" db="EMBL/GenBank/DDBJ databases">
        <title>Depth-based differentiation of microbial function through sediment-hosted aquifers and enrichment of novel symbionts in the deep terrestrial subsurface.</title>
        <authorList>
            <person name="Probst A.J."/>
            <person name="Ladd B."/>
            <person name="Jarett J.K."/>
            <person name="Geller-Mcgrath D.E."/>
            <person name="Sieber C.M."/>
            <person name="Emerson J.B."/>
            <person name="Anantharaman K."/>
            <person name="Thomas B.C."/>
            <person name="Malmstrom R."/>
            <person name="Stieglmeier M."/>
            <person name="Klingl A."/>
            <person name="Woyke T."/>
            <person name="Ryan C.M."/>
            <person name="Banfield J.F."/>
        </authorList>
    </citation>
    <scope>NUCLEOTIDE SEQUENCE [LARGE SCALE GENOMIC DNA]</scope>
    <source>
        <strain evidence="1">CG12_big_fil_rev_8_21_14_0_65_43_15</strain>
    </source>
</reference>
<evidence type="ECO:0000313" key="1">
    <source>
        <dbReference type="EMBL" id="PIW66446.1"/>
    </source>
</evidence>
<name>A0A2J0LNW8_9BACT</name>